<gene>
    <name evidence="3" type="primary">LOC106813390</name>
</gene>
<dbReference type="PANTHER" id="PTHR47412">
    <property type="entry name" value="FI01434P-RELATED"/>
    <property type="match status" value="1"/>
</dbReference>
<organism evidence="2 3">
    <name type="scientific">Priapulus caudatus</name>
    <name type="common">Priapulid worm</name>
    <dbReference type="NCBI Taxonomy" id="37621"/>
    <lineage>
        <taxon>Eukaryota</taxon>
        <taxon>Metazoa</taxon>
        <taxon>Ecdysozoa</taxon>
        <taxon>Scalidophora</taxon>
        <taxon>Priapulida</taxon>
        <taxon>Priapulimorpha</taxon>
        <taxon>Priapulimorphida</taxon>
        <taxon>Priapulidae</taxon>
        <taxon>Priapulus</taxon>
    </lineage>
</organism>
<proteinExistence type="predicted"/>
<keyword evidence="1" id="KW-0472">Membrane</keyword>
<keyword evidence="1" id="KW-0812">Transmembrane</keyword>
<evidence type="ECO:0000313" key="3">
    <source>
        <dbReference type="RefSeq" id="XP_014673012.1"/>
    </source>
</evidence>
<keyword evidence="2" id="KW-1185">Reference proteome</keyword>
<sequence length="351" mass="39749">MCVSKRCVAAARQRHRLLCLTAMLLCCVAWLLLLRWQSRHLHQVAHDGVAPADVGRGDISSSAVPRYNPIVAPRRMESGLSEVLGYDGGAYGHSVTSPPSRDRSKTRRRGDFIVEYGVFNASRRYGYNDTVTIATQCTVDYLHHLSAMMVRWEGSVSVAVYAPSRDYHVAKLAIARMRECSAAILERATFHLFYHDQYRPLTSPSPSSSSRRRRCGEAVATSYVRERPLRYPISVARNVARVGADSHFVLTVDIEFLPSARLMSRFVAMVREEVRRQGEGYLRRKVVYAIPVFEVKRTVTSAPTSKRHLVRLLGSGDAIVFHQHKCWACQRIHGFEAWMRLNSSQVLEPFI</sequence>
<reference evidence="3" key="1">
    <citation type="submission" date="2025-08" db="UniProtKB">
        <authorList>
            <consortium name="RefSeq"/>
        </authorList>
    </citation>
    <scope>IDENTIFICATION</scope>
</reference>
<accession>A0ABM1ELE1</accession>
<dbReference type="Pfam" id="PF13896">
    <property type="entry name" value="Glyco_transf_49"/>
    <property type="match status" value="1"/>
</dbReference>
<dbReference type="PANTHER" id="PTHR47412:SF1">
    <property type="entry name" value="FI01434P-RELATED"/>
    <property type="match status" value="1"/>
</dbReference>
<evidence type="ECO:0000313" key="2">
    <source>
        <dbReference type="Proteomes" id="UP000695022"/>
    </source>
</evidence>
<dbReference type="GeneID" id="106813390"/>
<dbReference type="Proteomes" id="UP000695022">
    <property type="component" value="Unplaced"/>
</dbReference>
<protein>
    <submittedName>
        <fullName evidence="3">Beta-1,4-glucuronyltransferase 1-like</fullName>
    </submittedName>
</protein>
<dbReference type="RefSeq" id="XP_014673012.1">
    <property type="nucleotide sequence ID" value="XM_014817526.1"/>
</dbReference>
<keyword evidence="1" id="KW-1133">Transmembrane helix</keyword>
<feature type="transmembrane region" description="Helical" evidence="1">
    <location>
        <begin position="17"/>
        <end position="36"/>
    </location>
</feature>
<evidence type="ECO:0000256" key="1">
    <source>
        <dbReference type="SAM" id="Phobius"/>
    </source>
</evidence>
<name>A0ABM1ELE1_PRICU</name>